<accession>A0A1I8PZQ2</accession>
<feature type="compositionally biased region" description="Basic residues" evidence="1">
    <location>
        <begin position="129"/>
        <end position="143"/>
    </location>
</feature>
<proteinExistence type="predicted"/>
<dbReference type="VEuPathDB" id="VectorBase:SCAU012523"/>
<evidence type="ECO:0000313" key="3">
    <source>
        <dbReference type="Proteomes" id="UP000095300"/>
    </source>
</evidence>
<dbReference type="EnsemblMetazoa" id="SCAU012523-RA">
    <property type="protein sequence ID" value="SCAU012523-PA"/>
    <property type="gene ID" value="SCAU012523"/>
</dbReference>
<feature type="compositionally biased region" description="Basic residues" evidence="1">
    <location>
        <begin position="180"/>
        <end position="193"/>
    </location>
</feature>
<feature type="compositionally biased region" description="Basic and acidic residues" evidence="1">
    <location>
        <begin position="18"/>
        <end position="35"/>
    </location>
</feature>
<feature type="region of interest" description="Disordered" evidence="1">
    <location>
        <begin position="18"/>
        <end position="48"/>
    </location>
</feature>
<feature type="compositionally biased region" description="Low complexity" evidence="1">
    <location>
        <begin position="149"/>
        <end position="171"/>
    </location>
</feature>
<dbReference type="AlphaFoldDB" id="A0A1I8PZQ2"/>
<protein>
    <submittedName>
        <fullName evidence="2">Uncharacterized protein</fullName>
    </submittedName>
</protein>
<evidence type="ECO:0000313" key="2">
    <source>
        <dbReference type="EnsemblMetazoa" id="SCAU012523-PA"/>
    </source>
</evidence>
<dbReference type="KEGG" id="scac:106093408"/>
<gene>
    <name evidence="2" type="primary">106093408</name>
</gene>
<evidence type="ECO:0000256" key="1">
    <source>
        <dbReference type="SAM" id="MobiDB-lite"/>
    </source>
</evidence>
<reference evidence="2" key="1">
    <citation type="submission" date="2020-05" db="UniProtKB">
        <authorList>
            <consortium name="EnsemblMetazoa"/>
        </authorList>
    </citation>
    <scope>IDENTIFICATION</scope>
    <source>
        <strain evidence="2">USDA</strain>
    </source>
</reference>
<feature type="region of interest" description="Disordered" evidence="1">
    <location>
        <begin position="72"/>
        <end position="193"/>
    </location>
</feature>
<feature type="compositionally biased region" description="Low complexity" evidence="1">
    <location>
        <begin position="106"/>
        <end position="122"/>
    </location>
</feature>
<dbReference type="Proteomes" id="UP000095300">
    <property type="component" value="Unassembled WGS sequence"/>
</dbReference>
<name>A0A1I8PZQ2_STOCA</name>
<organism evidence="2 3">
    <name type="scientific">Stomoxys calcitrans</name>
    <name type="common">Stable fly</name>
    <name type="synonym">Conops calcitrans</name>
    <dbReference type="NCBI Taxonomy" id="35570"/>
    <lineage>
        <taxon>Eukaryota</taxon>
        <taxon>Metazoa</taxon>
        <taxon>Ecdysozoa</taxon>
        <taxon>Arthropoda</taxon>
        <taxon>Hexapoda</taxon>
        <taxon>Insecta</taxon>
        <taxon>Pterygota</taxon>
        <taxon>Neoptera</taxon>
        <taxon>Endopterygota</taxon>
        <taxon>Diptera</taxon>
        <taxon>Brachycera</taxon>
        <taxon>Muscomorpha</taxon>
        <taxon>Muscoidea</taxon>
        <taxon>Muscidae</taxon>
        <taxon>Stomoxys</taxon>
    </lineage>
</organism>
<sequence>MDEAELTRKAVEEIMREMQMEKDRSQMPQIQERKKNPLGPKPNKDFLGRTINSVMTHNKRQHDQNYKNCQRKLKDLDNDKHDDTLARCKRHKYRGHRKERRKRKCSQSSQSSSDSDSSSTSSSEDEKYRKKSKKLKKRKKKKCEKQISSRESSPTTLSSTSCSSFKSSSSECSHEEGNGKKKRKYKKHKNKKHLNIETAQEDYYSELYAAEPMDGNLGLYMNPNMALAAAMAYNHMNNLLQTPTNQPPTTDILKDELAASEENEEQKVDIPSDLSLTYHSSDSGELNVTLNSSSAEEDENGILTFNLSSDEDKGKTSLGKKKCLASARELMRNRKKRISHTSASDDDDDVESVHSHISLEESDVSLGTSANIVHVSILSSSSFDSDCQEVKVEENMTKIAEINSVRETLAIQKEEVESTEPPGEQFKEKLIEITITNEQKDETIDTIDEIYKESAGTTQLMEKDDAEADKHRKENEELSIVKTQNSTEKPKDSMEIHLESTFTNNEENDNAKFELSQNTEETTCPTVAKKDIEVGNCAENEGQSSPEEARIPRDSDCTLQENDILNDSSITIKCSSEEVKNTNENVSLISVEKNPIKDDNVVEGETMMKTVKRENFNFEQTSDEHNISNSREDDLKSLKPTLALEKDERRHMEKNSCKKQVENVKDDENITTTDEENINKQTENIVEDAAIIPEYVKDENAQKCYTINEEYVVDLTED</sequence>
<feature type="compositionally biased region" description="Basic and acidic residues" evidence="1">
    <location>
        <begin position="72"/>
        <end position="86"/>
    </location>
</feature>
<dbReference type="OrthoDB" id="6352295at2759"/>
<keyword evidence="3" id="KW-1185">Reference proteome</keyword>
<dbReference type="STRING" id="35570.A0A1I8PZQ2"/>
<feature type="compositionally biased region" description="Basic residues" evidence="1">
    <location>
        <begin position="87"/>
        <end position="105"/>
    </location>
</feature>